<sequence>MSWLVVIFDRRSFSTHDAQNLADRTQKRLKTGLLKIYVFRRH</sequence>
<dbReference type="EMBL" id="CP022954">
    <property type="protein sequence ID" value="QGV16640.1"/>
    <property type="molecule type" value="Genomic_DNA"/>
</dbReference>
<proteinExistence type="predicted"/>
<organism evidence="1 2">
    <name type="scientific">Lacticaseibacillus paracasei subsp. paracasei</name>
    <dbReference type="NCBI Taxonomy" id="47714"/>
    <lineage>
        <taxon>Bacteria</taxon>
        <taxon>Bacillati</taxon>
        <taxon>Bacillota</taxon>
        <taxon>Bacilli</taxon>
        <taxon>Lactobacillales</taxon>
        <taxon>Lactobacillaceae</taxon>
        <taxon>Lacticaseibacillus</taxon>
    </lineage>
</organism>
<protein>
    <submittedName>
        <fullName evidence="1">Uncharacterized protein</fullName>
    </submittedName>
</protein>
<dbReference type="Proteomes" id="UP000423274">
    <property type="component" value="Chromosome"/>
</dbReference>
<dbReference type="AlphaFoldDB" id="A0AAP9HES1"/>
<name>A0AAP9HES1_LACPA</name>
<evidence type="ECO:0000313" key="1">
    <source>
        <dbReference type="EMBL" id="QGV16640.1"/>
    </source>
</evidence>
<gene>
    <name evidence="1" type="ORF">LCAKO_0055</name>
</gene>
<evidence type="ECO:0000313" key="2">
    <source>
        <dbReference type="Proteomes" id="UP000423274"/>
    </source>
</evidence>
<accession>A0AAP9HES1</accession>
<reference evidence="1 2" key="1">
    <citation type="submission" date="2017-08" db="EMBL/GenBank/DDBJ databases">
        <title>Genome sequence, comparative genomics and functional analysis of the highly adhesive Lactobacillus paracasei Kobulty strain.</title>
        <authorList>
            <person name="Koryszewska-Baginska A."/>
            <person name="Grynberg M."/>
            <person name="Aleksandrzak-Piekarczyk T."/>
        </authorList>
    </citation>
    <scope>NUCLEOTIDE SEQUENCE [LARGE SCALE GENOMIC DNA]</scope>
    <source>
        <strain evidence="1 2">IBB3423</strain>
    </source>
</reference>